<feature type="transmembrane region" description="Helical" evidence="2">
    <location>
        <begin position="160"/>
        <end position="180"/>
    </location>
</feature>
<dbReference type="Gene3D" id="1.20.144.10">
    <property type="entry name" value="Phosphatidic acid phosphatase type 2/haloperoxidase"/>
    <property type="match status" value="1"/>
</dbReference>
<feature type="domain" description="Phosphatidic acid phosphatase type 2/haloperoxidase" evidence="3">
    <location>
        <begin position="159"/>
        <end position="231"/>
    </location>
</feature>
<feature type="transmembrane region" description="Helical" evidence="2">
    <location>
        <begin position="293"/>
        <end position="315"/>
    </location>
</feature>
<dbReference type="InterPro" id="IPR036938">
    <property type="entry name" value="PAP2/HPO_sf"/>
</dbReference>
<feature type="transmembrane region" description="Helical" evidence="2">
    <location>
        <begin position="187"/>
        <end position="208"/>
    </location>
</feature>
<proteinExistence type="predicted"/>
<keyword evidence="2" id="KW-0472">Membrane</keyword>
<evidence type="ECO:0000259" key="3">
    <source>
        <dbReference type="Pfam" id="PF01569"/>
    </source>
</evidence>
<feature type="transmembrane region" description="Helical" evidence="2">
    <location>
        <begin position="254"/>
        <end position="273"/>
    </location>
</feature>
<dbReference type="Pfam" id="PF01569">
    <property type="entry name" value="PAP2"/>
    <property type="match status" value="1"/>
</dbReference>
<dbReference type="RefSeq" id="WP_397407035.1">
    <property type="nucleotide sequence ID" value="NZ_JBIRYI010000016.1"/>
</dbReference>
<evidence type="ECO:0000313" key="5">
    <source>
        <dbReference type="Proteomes" id="UP001611580"/>
    </source>
</evidence>
<evidence type="ECO:0000256" key="2">
    <source>
        <dbReference type="SAM" id="Phobius"/>
    </source>
</evidence>
<feature type="region of interest" description="Disordered" evidence="1">
    <location>
        <begin position="1"/>
        <end position="34"/>
    </location>
</feature>
<keyword evidence="2" id="KW-0812">Transmembrane</keyword>
<accession>A0ABW7XQ17</accession>
<evidence type="ECO:0000313" key="4">
    <source>
        <dbReference type="EMBL" id="MFI2489643.1"/>
    </source>
</evidence>
<feature type="transmembrane region" description="Helical" evidence="2">
    <location>
        <begin position="122"/>
        <end position="140"/>
    </location>
</feature>
<feature type="transmembrane region" description="Helical" evidence="2">
    <location>
        <begin position="94"/>
        <end position="115"/>
    </location>
</feature>
<dbReference type="EMBL" id="JBIRYI010000016">
    <property type="protein sequence ID" value="MFI2489643.1"/>
    <property type="molecule type" value="Genomic_DNA"/>
</dbReference>
<keyword evidence="2" id="KW-1133">Transmembrane helix</keyword>
<dbReference type="SUPFAM" id="SSF48317">
    <property type="entry name" value="Acid phosphatase/Vanadium-dependent haloperoxidase"/>
    <property type="match status" value="1"/>
</dbReference>
<name>A0ABW7XQ17_9MICO</name>
<keyword evidence="5" id="KW-1185">Reference proteome</keyword>
<dbReference type="Proteomes" id="UP001611580">
    <property type="component" value="Unassembled WGS sequence"/>
</dbReference>
<dbReference type="InterPro" id="IPR000326">
    <property type="entry name" value="PAP2/HPO"/>
</dbReference>
<reference evidence="4 5" key="1">
    <citation type="submission" date="2024-10" db="EMBL/GenBank/DDBJ databases">
        <title>The Natural Products Discovery Center: Release of the First 8490 Sequenced Strains for Exploring Actinobacteria Biosynthetic Diversity.</title>
        <authorList>
            <person name="Kalkreuter E."/>
            <person name="Kautsar S.A."/>
            <person name="Yang D."/>
            <person name="Bader C.D."/>
            <person name="Teijaro C.N."/>
            <person name="Fluegel L."/>
            <person name="Davis C.M."/>
            <person name="Simpson J.R."/>
            <person name="Lauterbach L."/>
            <person name="Steele A.D."/>
            <person name="Gui C."/>
            <person name="Meng S."/>
            <person name="Li G."/>
            <person name="Viehrig K."/>
            <person name="Ye F."/>
            <person name="Su P."/>
            <person name="Kiefer A.F."/>
            <person name="Nichols A."/>
            <person name="Cepeda A.J."/>
            <person name="Yan W."/>
            <person name="Fan B."/>
            <person name="Jiang Y."/>
            <person name="Adhikari A."/>
            <person name="Zheng C.-J."/>
            <person name="Schuster L."/>
            <person name="Cowan T.M."/>
            <person name="Smanski M.J."/>
            <person name="Chevrette M.G."/>
            <person name="De Carvalho L.P.S."/>
            <person name="Shen B."/>
        </authorList>
    </citation>
    <scope>NUCLEOTIDE SEQUENCE [LARGE SCALE GENOMIC DNA]</scope>
    <source>
        <strain evidence="4 5">NPDC019481</strain>
    </source>
</reference>
<feature type="compositionally biased region" description="Basic and acidic residues" evidence="1">
    <location>
        <begin position="1"/>
        <end position="13"/>
    </location>
</feature>
<protein>
    <submittedName>
        <fullName evidence="4">Phosphatase PAP2 family protein</fullName>
    </submittedName>
</protein>
<sequence>MPATDGRRVRQDGSRTGPAHPTVPLPTVPARPAGRAGRGRARLAGAVVALAAALGIWLVWWVMVTTWPGQRVEELVFVTADLFQDVVNRPVEPVLLLGSPPWLVTGLLAVCGVGLARRRWGATALAATVVVGSNLTTQVVKDGVLHRTGLVGDWNRDVNTLPSGHVTVVAAAWAALLLVVPRRWRPATALAGCAATCAMGLATIADRWHRPSDVVAAVLVVVLWVGLVSAVAPAGWADRPHDDPLARADVPTRLVTVALGVVAVPAAGLSALAAAATEGHLWAVLPWDAGLTVYAGGLLAAVAIATAAFAVLLPLSQAAARPR</sequence>
<comment type="caution">
    <text evidence="4">The sequence shown here is derived from an EMBL/GenBank/DDBJ whole genome shotgun (WGS) entry which is preliminary data.</text>
</comment>
<evidence type="ECO:0000256" key="1">
    <source>
        <dbReference type="SAM" id="MobiDB-lite"/>
    </source>
</evidence>
<feature type="transmembrane region" description="Helical" evidence="2">
    <location>
        <begin position="214"/>
        <end position="234"/>
    </location>
</feature>
<gene>
    <name evidence="4" type="ORF">ACH47X_22210</name>
</gene>
<organism evidence="4 5">
    <name type="scientific">Promicromonospora kroppenstedtii</name>
    <dbReference type="NCBI Taxonomy" id="440482"/>
    <lineage>
        <taxon>Bacteria</taxon>
        <taxon>Bacillati</taxon>
        <taxon>Actinomycetota</taxon>
        <taxon>Actinomycetes</taxon>
        <taxon>Micrococcales</taxon>
        <taxon>Promicromonosporaceae</taxon>
        <taxon>Promicromonospora</taxon>
    </lineage>
</organism>
<feature type="transmembrane region" description="Helical" evidence="2">
    <location>
        <begin position="43"/>
        <end position="63"/>
    </location>
</feature>